<dbReference type="OMA" id="NHMAIEA"/>
<gene>
    <name evidence="2" type="ORF">GL50581_1900</name>
</gene>
<organism evidence="2 3">
    <name type="scientific">Giardia intestinalis (strain ATCC 50581 / GS clone H7)</name>
    <name type="common">Giardia lamblia</name>
    <dbReference type="NCBI Taxonomy" id="598745"/>
    <lineage>
        <taxon>Eukaryota</taxon>
        <taxon>Metamonada</taxon>
        <taxon>Diplomonadida</taxon>
        <taxon>Hexamitidae</taxon>
        <taxon>Giardiinae</taxon>
        <taxon>Giardia</taxon>
    </lineage>
</organism>
<accession>C6LT07</accession>
<feature type="compositionally biased region" description="Polar residues" evidence="1">
    <location>
        <begin position="9"/>
        <end position="28"/>
    </location>
</feature>
<feature type="region of interest" description="Disordered" evidence="1">
    <location>
        <begin position="1"/>
        <end position="85"/>
    </location>
</feature>
<comment type="caution">
    <text evidence="2">The sequence shown here is derived from an EMBL/GenBank/DDBJ whole genome shotgun (WGS) entry which is preliminary data.</text>
</comment>
<feature type="region of interest" description="Disordered" evidence="1">
    <location>
        <begin position="114"/>
        <end position="146"/>
    </location>
</feature>
<feature type="compositionally biased region" description="Low complexity" evidence="1">
    <location>
        <begin position="528"/>
        <end position="549"/>
    </location>
</feature>
<feature type="compositionally biased region" description="Basic and acidic residues" evidence="1">
    <location>
        <begin position="68"/>
        <end position="77"/>
    </location>
</feature>
<dbReference type="Proteomes" id="UP000002488">
    <property type="component" value="Unassembled WGS sequence"/>
</dbReference>
<sequence>MRSLLTKFAAQNNNRVLSDTSSTTNTPDQILKTPPPPPLSLPRRDRGPSRASSANISRTNKTSLKADTASHEREGPGIRRRTSILGTLPNLPVQASTKIYKLDERTFRSFDKELGRAHSGFPPRKASFDTNDTKEEKSSLSDAALSIDIDDGSSDVDKYTTSSPVSSAPPITGLVSISRPLRTQSALAVLPPTKALDHVPRPTSRLSTDLPHDSARSAVVTGFSSDTSVEKTAYPVLHSMTPRDQVAIKKQLHAAISRSSVFDANAGLFITTYKQANGKEYRIYTKEAWPALNAAQQRKPRATGRSILWLRKLISAIISDRYKEIFMGANKKDDCSISDDFNCFLFRYMKRRYCTSTEMKKATKELMETLTQHKEEIYSQIFAILLKPLNHMAIEALLVLVYLQYIDKDVNFSVHNTQIYNNVIVKLRQLDISVTIRDFFITQLKQFQQEFKDDTVTDFVQFLVSMDAELDLVVSGQKRPAALDAHKGEKQAHKPSTILRSIDKQQQQRQQQQQDSLPVVAEPDHAHASAPSPAWASPEGQLSPLSAAPSPLPPLHHSNVINEVGHAAITPSLQSPTMALTVPVESPKLTSPSTGSLRKIASESVIKEKASCNSSDRRLSVHNELRTPQGLDILIHGAERFERQIADDSHFEFTEKDRKVRFDTTIRGITYTCVKGERGFHRNVLGNDSRVESTDLLSFFEILKLG</sequence>
<feature type="compositionally biased region" description="Low complexity" evidence="1">
    <location>
        <begin position="505"/>
        <end position="514"/>
    </location>
</feature>
<dbReference type="AlphaFoldDB" id="C6LT07"/>
<proteinExistence type="predicted"/>
<evidence type="ECO:0000256" key="1">
    <source>
        <dbReference type="SAM" id="MobiDB-lite"/>
    </source>
</evidence>
<feature type="compositionally biased region" description="Polar residues" evidence="1">
    <location>
        <begin position="51"/>
        <end position="65"/>
    </location>
</feature>
<feature type="region of interest" description="Disordered" evidence="1">
    <location>
        <begin position="502"/>
        <end position="558"/>
    </location>
</feature>
<evidence type="ECO:0000313" key="2">
    <source>
        <dbReference type="EMBL" id="EET00854.1"/>
    </source>
</evidence>
<evidence type="ECO:0000313" key="3">
    <source>
        <dbReference type="Proteomes" id="UP000002488"/>
    </source>
</evidence>
<name>C6LT07_GIAIB</name>
<dbReference type="OrthoDB" id="10254841at2759"/>
<dbReference type="VEuPathDB" id="GiardiaDB:GL50581_1900"/>
<reference evidence="2 3" key="1">
    <citation type="journal article" date="2009" name="PLoS Pathog.">
        <title>Draft genome sequencing of giardia intestinalis assemblage B isolate GS: is human giardiasis caused by two different species?</title>
        <authorList>
            <person name="Franzen O."/>
            <person name="Jerlstrom-Hultqvist J."/>
            <person name="Castro E."/>
            <person name="Sherwood E."/>
            <person name="Ankarklev J."/>
            <person name="Reiner D.S."/>
            <person name="Palm D."/>
            <person name="Andersson J.O."/>
            <person name="Andersson B."/>
            <person name="Svard S.G."/>
        </authorList>
    </citation>
    <scope>NUCLEOTIDE SEQUENCE [LARGE SCALE GENOMIC DNA]</scope>
    <source>
        <strain evidence="3">ATCC 50581 / GS clone H7</strain>
    </source>
</reference>
<protein>
    <submittedName>
        <fullName evidence="2">Uncharacterized protein</fullName>
    </submittedName>
</protein>
<dbReference type="EMBL" id="ACGJ01002222">
    <property type="protein sequence ID" value="EET00854.1"/>
    <property type="molecule type" value="Genomic_DNA"/>
</dbReference>